<evidence type="ECO:0000256" key="3">
    <source>
        <dbReference type="ARBA" id="ARBA00007931"/>
    </source>
</evidence>
<evidence type="ECO:0000256" key="13">
    <source>
        <dbReference type="SAM" id="Phobius"/>
    </source>
</evidence>
<evidence type="ECO:0000256" key="7">
    <source>
        <dbReference type="ARBA" id="ARBA00022723"/>
    </source>
</evidence>
<feature type="domain" description="Peptidase M50" evidence="14">
    <location>
        <begin position="107"/>
        <end position="144"/>
    </location>
</feature>
<keyword evidence="10 13" id="KW-1133">Transmembrane helix</keyword>
<feature type="transmembrane region" description="Helical" evidence="13">
    <location>
        <begin position="160"/>
        <end position="183"/>
    </location>
</feature>
<gene>
    <name evidence="15" type="ORF">METZ01_LOCUS270606</name>
</gene>
<organism evidence="15">
    <name type="scientific">marine metagenome</name>
    <dbReference type="NCBI Taxonomy" id="408172"/>
    <lineage>
        <taxon>unclassified sequences</taxon>
        <taxon>metagenomes</taxon>
        <taxon>ecological metagenomes</taxon>
    </lineage>
</organism>
<evidence type="ECO:0000256" key="11">
    <source>
        <dbReference type="ARBA" id="ARBA00023049"/>
    </source>
</evidence>
<evidence type="ECO:0000256" key="9">
    <source>
        <dbReference type="ARBA" id="ARBA00022833"/>
    </source>
</evidence>
<reference evidence="15" key="1">
    <citation type="submission" date="2018-05" db="EMBL/GenBank/DDBJ databases">
        <authorList>
            <person name="Lanie J.A."/>
            <person name="Ng W.-L."/>
            <person name="Kazmierczak K.M."/>
            <person name="Andrzejewski T.M."/>
            <person name="Davidsen T.M."/>
            <person name="Wayne K.J."/>
            <person name="Tettelin H."/>
            <person name="Glass J.I."/>
            <person name="Rusch D."/>
            <person name="Podicherti R."/>
            <person name="Tsui H.-C.T."/>
            <person name="Winkler M.E."/>
        </authorList>
    </citation>
    <scope>NUCLEOTIDE SEQUENCE</scope>
</reference>
<evidence type="ECO:0000313" key="15">
    <source>
        <dbReference type="EMBL" id="SVC17752.1"/>
    </source>
</evidence>
<dbReference type="PANTHER" id="PTHR35864">
    <property type="entry name" value="ZINC METALLOPROTEASE MJ0611-RELATED"/>
    <property type="match status" value="1"/>
</dbReference>
<dbReference type="GO" id="GO:0006508">
    <property type="term" value="P:proteolysis"/>
    <property type="evidence" value="ECO:0007669"/>
    <property type="project" value="UniProtKB-KW"/>
</dbReference>
<keyword evidence="12 13" id="KW-0472">Membrane</keyword>
<dbReference type="CDD" id="cd06158">
    <property type="entry name" value="S2P-M50_like_1"/>
    <property type="match status" value="1"/>
</dbReference>
<protein>
    <recommendedName>
        <fullName evidence="14">Peptidase M50 domain-containing protein</fullName>
    </recommendedName>
</protein>
<proteinExistence type="inferred from homology"/>
<evidence type="ECO:0000256" key="5">
    <source>
        <dbReference type="ARBA" id="ARBA00022670"/>
    </source>
</evidence>
<feature type="transmembrane region" description="Helical" evidence="13">
    <location>
        <begin position="78"/>
        <end position="100"/>
    </location>
</feature>
<evidence type="ECO:0000259" key="14">
    <source>
        <dbReference type="Pfam" id="PF02163"/>
    </source>
</evidence>
<dbReference type="AlphaFoldDB" id="A0A382K2Q9"/>
<keyword evidence="5" id="KW-0645">Protease</keyword>
<comment type="subcellular location">
    <subcellularLocation>
        <location evidence="2">Cell membrane</location>
        <topology evidence="2">Multi-pass membrane protein</topology>
    </subcellularLocation>
</comment>
<keyword evidence="9" id="KW-0862">Zinc</keyword>
<accession>A0A382K2Q9</accession>
<evidence type="ECO:0000256" key="12">
    <source>
        <dbReference type="ARBA" id="ARBA00023136"/>
    </source>
</evidence>
<evidence type="ECO:0000256" key="1">
    <source>
        <dbReference type="ARBA" id="ARBA00001947"/>
    </source>
</evidence>
<dbReference type="EMBL" id="UINC01077541">
    <property type="protein sequence ID" value="SVC17752.1"/>
    <property type="molecule type" value="Genomic_DNA"/>
</dbReference>
<evidence type="ECO:0000256" key="2">
    <source>
        <dbReference type="ARBA" id="ARBA00004651"/>
    </source>
</evidence>
<evidence type="ECO:0000256" key="8">
    <source>
        <dbReference type="ARBA" id="ARBA00022801"/>
    </source>
</evidence>
<dbReference type="InterPro" id="IPR008915">
    <property type="entry name" value="Peptidase_M50"/>
</dbReference>
<evidence type="ECO:0000256" key="10">
    <source>
        <dbReference type="ARBA" id="ARBA00022989"/>
    </source>
</evidence>
<sequence length="213" mass="23508">MIPVVLFSLTAHEYSHGRIAFLLGDNTAQRLGRLSFNPLKHLDPIGTLFFYFMGFGWAKPVPVDPGNFDHPRRDMMYVAIAGPLCNLALAVACSFFIRIIEPYDSWVLFTLLSFGVYINVALAIFNLLPIFPLDGSSVIKGLVPVSVAARLGDMDRFGAFLLMGVILLDHFAHTGILGVVLWVPIITAVQFLSQDAFPDLYNVLRISFSTISG</sequence>
<comment type="similarity">
    <text evidence="3">Belongs to the peptidase M50B family.</text>
</comment>
<keyword evidence="6 13" id="KW-0812">Transmembrane</keyword>
<dbReference type="PANTHER" id="PTHR35864:SF1">
    <property type="entry name" value="ZINC METALLOPROTEASE YWHC-RELATED"/>
    <property type="match status" value="1"/>
</dbReference>
<evidence type="ECO:0000256" key="4">
    <source>
        <dbReference type="ARBA" id="ARBA00022475"/>
    </source>
</evidence>
<dbReference type="GO" id="GO:0046872">
    <property type="term" value="F:metal ion binding"/>
    <property type="evidence" value="ECO:0007669"/>
    <property type="project" value="UniProtKB-KW"/>
</dbReference>
<dbReference type="InterPro" id="IPR052348">
    <property type="entry name" value="Metallopeptidase_M50B"/>
</dbReference>
<name>A0A382K2Q9_9ZZZZ</name>
<dbReference type="InterPro" id="IPR044537">
    <property type="entry name" value="Rip2-like"/>
</dbReference>
<dbReference type="GO" id="GO:0008237">
    <property type="term" value="F:metallopeptidase activity"/>
    <property type="evidence" value="ECO:0007669"/>
    <property type="project" value="UniProtKB-KW"/>
</dbReference>
<feature type="transmembrane region" description="Helical" evidence="13">
    <location>
        <begin position="106"/>
        <end position="128"/>
    </location>
</feature>
<dbReference type="GO" id="GO:0005886">
    <property type="term" value="C:plasma membrane"/>
    <property type="evidence" value="ECO:0007669"/>
    <property type="project" value="UniProtKB-SubCell"/>
</dbReference>
<keyword evidence="7" id="KW-0479">Metal-binding</keyword>
<evidence type="ECO:0000256" key="6">
    <source>
        <dbReference type="ARBA" id="ARBA00022692"/>
    </source>
</evidence>
<comment type="cofactor">
    <cofactor evidence="1">
        <name>Zn(2+)</name>
        <dbReference type="ChEBI" id="CHEBI:29105"/>
    </cofactor>
</comment>
<keyword evidence="11" id="KW-0482">Metalloprotease</keyword>
<keyword evidence="4" id="KW-1003">Cell membrane</keyword>
<keyword evidence="8" id="KW-0378">Hydrolase</keyword>
<dbReference type="Pfam" id="PF02163">
    <property type="entry name" value="Peptidase_M50"/>
    <property type="match status" value="1"/>
</dbReference>